<sequence>MKNYSRYRVYRTRTKRERGKQKIQTRNTNPQTKLRKETEMFEIIGIHFEGKPDKNGQIYIISRENLTEEQIFEQERVNRRNGRKKNKEKKRRKAKDDGKI</sequence>
<feature type="region of interest" description="Disordered" evidence="1">
    <location>
        <begin position="13"/>
        <end position="32"/>
    </location>
</feature>
<accession>A0ABD3WNR5</accession>
<evidence type="ECO:0000313" key="2">
    <source>
        <dbReference type="EMBL" id="KAL3874961.1"/>
    </source>
</evidence>
<keyword evidence="3" id="KW-1185">Reference proteome</keyword>
<dbReference type="AlphaFoldDB" id="A0ABD3WNR5"/>
<dbReference type="EMBL" id="JBJQND010000006">
    <property type="protein sequence ID" value="KAL3874961.1"/>
    <property type="molecule type" value="Genomic_DNA"/>
</dbReference>
<gene>
    <name evidence="2" type="ORF">ACJMK2_037908</name>
</gene>
<evidence type="ECO:0000256" key="1">
    <source>
        <dbReference type="SAM" id="MobiDB-lite"/>
    </source>
</evidence>
<feature type="compositionally biased region" description="Basic residues" evidence="1">
    <location>
        <begin position="79"/>
        <end position="93"/>
    </location>
</feature>
<protein>
    <submittedName>
        <fullName evidence="2">Uncharacterized protein</fullName>
    </submittedName>
</protein>
<organism evidence="2 3">
    <name type="scientific">Sinanodonta woodiana</name>
    <name type="common">Chinese pond mussel</name>
    <name type="synonym">Anodonta woodiana</name>
    <dbReference type="NCBI Taxonomy" id="1069815"/>
    <lineage>
        <taxon>Eukaryota</taxon>
        <taxon>Metazoa</taxon>
        <taxon>Spiralia</taxon>
        <taxon>Lophotrochozoa</taxon>
        <taxon>Mollusca</taxon>
        <taxon>Bivalvia</taxon>
        <taxon>Autobranchia</taxon>
        <taxon>Heteroconchia</taxon>
        <taxon>Palaeoheterodonta</taxon>
        <taxon>Unionida</taxon>
        <taxon>Unionoidea</taxon>
        <taxon>Unionidae</taxon>
        <taxon>Unioninae</taxon>
        <taxon>Sinanodonta</taxon>
    </lineage>
</organism>
<feature type="region of interest" description="Disordered" evidence="1">
    <location>
        <begin position="74"/>
        <end position="100"/>
    </location>
</feature>
<comment type="caution">
    <text evidence="2">The sequence shown here is derived from an EMBL/GenBank/DDBJ whole genome shotgun (WGS) entry which is preliminary data.</text>
</comment>
<reference evidence="2 3" key="1">
    <citation type="submission" date="2024-11" db="EMBL/GenBank/DDBJ databases">
        <title>Chromosome-level genome assembly of the freshwater bivalve Anodonta woodiana.</title>
        <authorList>
            <person name="Chen X."/>
        </authorList>
    </citation>
    <scope>NUCLEOTIDE SEQUENCE [LARGE SCALE GENOMIC DNA]</scope>
    <source>
        <strain evidence="2">MN2024</strain>
        <tissue evidence="2">Gills</tissue>
    </source>
</reference>
<proteinExistence type="predicted"/>
<name>A0ABD3WNR5_SINWO</name>
<evidence type="ECO:0000313" key="3">
    <source>
        <dbReference type="Proteomes" id="UP001634394"/>
    </source>
</evidence>
<feature type="compositionally biased region" description="Basic residues" evidence="1">
    <location>
        <begin position="13"/>
        <end position="23"/>
    </location>
</feature>
<dbReference type="Proteomes" id="UP001634394">
    <property type="component" value="Unassembled WGS sequence"/>
</dbReference>